<feature type="region of interest" description="Disordered" evidence="1">
    <location>
        <begin position="81"/>
        <end position="102"/>
    </location>
</feature>
<accession>G7YRR8</accession>
<protein>
    <submittedName>
        <fullName evidence="3">Uncharacterized protein</fullName>
    </submittedName>
</protein>
<reference evidence="3" key="1">
    <citation type="journal article" date="2011" name="Genome Biol.">
        <title>The draft genome of the carcinogenic human liver fluke Clonorchis sinensis.</title>
        <authorList>
            <person name="Wang X."/>
            <person name="Chen W."/>
            <person name="Huang Y."/>
            <person name="Sun J."/>
            <person name="Men J."/>
            <person name="Liu H."/>
            <person name="Luo F."/>
            <person name="Guo L."/>
            <person name="Lv X."/>
            <person name="Deng C."/>
            <person name="Zhou C."/>
            <person name="Fan Y."/>
            <person name="Li X."/>
            <person name="Huang L."/>
            <person name="Hu Y."/>
            <person name="Liang C."/>
            <person name="Hu X."/>
            <person name="Xu J."/>
            <person name="Yu X."/>
        </authorList>
    </citation>
    <scope>NUCLEOTIDE SEQUENCE [LARGE SCALE GENOMIC DNA]</scope>
    <source>
        <strain evidence="3">Henan</strain>
    </source>
</reference>
<name>G7YRR8_CLOSI</name>
<gene>
    <name evidence="3" type="ORF">CLF_108570</name>
</gene>
<sequence length="388" mass="42592">MHTGASHVPVVTERRRPGLSLVDNPPYKQTSSAMITWNSELVTGLGIGLLIVILLCLLLLVTYALHGTKLMPNRLRRPAGSTHGFRLGKMPIRPGKLSDTSTDKAKRISFRNNQGKLHGIHKALGSVFNPKSSHNQSANEDNASVYVQDSASRTESVTASVHPTTILHPTYIRGGSPDSVDYIKRGSPKESTQWLVRTLPRDGLVSPGSTYVYASNFLVDKNRLVNECSVCNDTRAKVPLNAHYTALSDNIPSEGYCKQKRLDGYQTLEPDAIVLSMHSPHDSPNGNNPQPTKPAKSPRVTFYDQGESEDVLLTTNSSPQNTSFLSQHSVVPLQHPHSQSLHTNTEAVKVNQIKIANPLQTANLVLLEEKNPKVVIHCQKPENQSSFV</sequence>
<keyword evidence="2" id="KW-1133">Transmembrane helix</keyword>
<proteinExistence type="predicted"/>
<organism evidence="3 4">
    <name type="scientific">Clonorchis sinensis</name>
    <name type="common">Chinese liver fluke</name>
    <dbReference type="NCBI Taxonomy" id="79923"/>
    <lineage>
        <taxon>Eukaryota</taxon>
        <taxon>Metazoa</taxon>
        <taxon>Spiralia</taxon>
        <taxon>Lophotrochozoa</taxon>
        <taxon>Platyhelminthes</taxon>
        <taxon>Trematoda</taxon>
        <taxon>Digenea</taxon>
        <taxon>Opisthorchiida</taxon>
        <taxon>Opisthorchiata</taxon>
        <taxon>Opisthorchiidae</taxon>
        <taxon>Clonorchis</taxon>
    </lineage>
</organism>
<evidence type="ECO:0000313" key="4">
    <source>
        <dbReference type="Proteomes" id="UP000008909"/>
    </source>
</evidence>
<evidence type="ECO:0000313" key="3">
    <source>
        <dbReference type="EMBL" id="GAA55648.1"/>
    </source>
</evidence>
<evidence type="ECO:0000256" key="1">
    <source>
        <dbReference type="SAM" id="MobiDB-lite"/>
    </source>
</evidence>
<dbReference type="Proteomes" id="UP000008909">
    <property type="component" value="Unassembled WGS sequence"/>
</dbReference>
<dbReference type="AlphaFoldDB" id="G7YRR8"/>
<feature type="transmembrane region" description="Helical" evidence="2">
    <location>
        <begin position="41"/>
        <end position="65"/>
    </location>
</feature>
<keyword evidence="2" id="KW-0812">Transmembrane</keyword>
<keyword evidence="4" id="KW-1185">Reference proteome</keyword>
<reference key="2">
    <citation type="submission" date="2011-10" db="EMBL/GenBank/DDBJ databases">
        <title>The genome and transcriptome sequence of Clonorchis sinensis provide insights into the carcinogenic liver fluke.</title>
        <authorList>
            <person name="Wang X."/>
            <person name="Huang Y."/>
            <person name="Chen W."/>
            <person name="Liu H."/>
            <person name="Guo L."/>
            <person name="Chen Y."/>
            <person name="Luo F."/>
            <person name="Zhou W."/>
            <person name="Sun J."/>
            <person name="Mao Q."/>
            <person name="Liang P."/>
            <person name="Zhou C."/>
            <person name="Tian Y."/>
            <person name="Men J."/>
            <person name="Lv X."/>
            <person name="Huang L."/>
            <person name="Zhou J."/>
            <person name="Hu Y."/>
            <person name="Li R."/>
            <person name="Zhang F."/>
            <person name="Lei H."/>
            <person name="Li X."/>
            <person name="Hu X."/>
            <person name="Liang C."/>
            <person name="Xu J."/>
            <person name="Wu Z."/>
            <person name="Yu X."/>
        </authorList>
    </citation>
    <scope>NUCLEOTIDE SEQUENCE</scope>
    <source>
        <strain>Henan</strain>
    </source>
</reference>
<feature type="region of interest" description="Disordered" evidence="1">
    <location>
        <begin position="276"/>
        <end position="300"/>
    </location>
</feature>
<keyword evidence="2" id="KW-0472">Membrane</keyword>
<evidence type="ECO:0000256" key="2">
    <source>
        <dbReference type="SAM" id="Phobius"/>
    </source>
</evidence>
<dbReference type="EMBL" id="DF144055">
    <property type="protein sequence ID" value="GAA55648.1"/>
    <property type="molecule type" value="Genomic_DNA"/>
</dbReference>